<sequence>MSTTLQRIAIISAGLVFVGSLTGCGAGLHEPTAVPLPAPTPGAMPLPAPTDLSPQAGSPASAGLPGHYVLKTNGAVSVAVATPRATP</sequence>
<dbReference type="Proteomes" id="UP000275256">
    <property type="component" value="Unassembled WGS sequence"/>
</dbReference>
<dbReference type="EMBL" id="REFW01000001">
    <property type="protein sequence ID" value="RMB62169.1"/>
    <property type="molecule type" value="Genomic_DNA"/>
</dbReference>
<dbReference type="AlphaFoldDB" id="A0A3M0GLW7"/>
<keyword evidence="3" id="KW-1185">Reference proteome</keyword>
<protein>
    <submittedName>
        <fullName evidence="2">Uncharacterized protein</fullName>
    </submittedName>
</protein>
<name>A0A3M0GLW7_9ACTN</name>
<accession>A0A3M0GLW7</accession>
<feature type="region of interest" description="Disordered" evidence="1">
    <location>
        <begin position="36"/>
        <end position="60"/>
    </location>
</feature>
<evidence type="ECO:0000256" key="1">
    <source>
        <dbReference type="SAM" id="MobiDB-lite"/>
    </source>
</evidence>
<organism evidence="2 3">
    <name type="scientific">Tessaracoccus antarcticus</name>
    <dbReference type="NCBI Taxonomy" id="2479848"/>
    <lineage>
        <taxon>Bacteria</taxon>
        <taxon>Bacillati</taxon>
        <taxon>Actinomycetota</taxon>
        <taxon>Actinomycetes</taxon>
        <taxon>Propionibacteriales</taxon>
        <taxon>Propionibacteriaceae</taxon>
        <taxon>Tessaracoccus</taxon>
    </lineage>
</organism>
<evidence type="ECO:0000313" key="3">
    <source>
        <dbReference type="Proteomes" id="UP000275256"/>
    </source>
</evidence>
<dbReference type="PROSITE" id="PS51257">
    <property type="entry name" value="PROKAR_LIPOPROTEIN"/>
    <property type="match status" value="1"/>
</dbReference>
<feature type="compositionally biased region" description="Pro residues" evidence="1">
    <location>
        <begin position="36"/>
        <end position="48"/>
    </location>
</feature>
<evidence type="ECO:0000313" key="2">
    <source>
        <dbReference type="EMBL" id="RMB62169.1"/>
    </source>
</evidence>
<reference evidence="2 3" key="1">
    <citation type="submission" date="2018-10" db="EMBL/GenBank/DDBJ databases">
        <title>Tessaracoccus antarcticuss sp. nov., isolated from sediment.</title>
        <authorList>
            <person name="Zhou L.Y."/>
            <person name="Du Z.J."/>
        </authorList>
    </citation>
    <scope>NUCLEOTIDE SEQUENCE [LARGE SCALE GENOMIC DNA]</scope>
    <source>
        <strain evidence="2 3">JDX10</strain>
    </source>
</reference>
<proteinExistence type="predicted"/>
<gene>
    <name evidence="2" type="ORF">EAX62_06285</name>
</gene>
<comment type="caution">
    <text evidence="2">The sequence shown here is derived from an EMBL/GenBank/DDBJ whole genome shotgun (WGS) entry which is preliminary data.</text>
</comment>
<dbReference type="RefSeq" id="WP_121900719.1">
    <property type="nucleotide sequence ID" value="NZ_REFW01000001.1"/>
</dbReference>